<accession>A0A495D300</accession>
<dbReference type="OrthoDB" id="7623655at2"/>
<dbReference type="EMBL" id="RBIM01000005">
    <property type="protein sequence ID" value="RKQ96114.1"/>
    <property type="molecule type" value="Genomic_DNA"/>
</dbReference>
<comment type="caution">
    <text evidence="1">The sequence shown here is derived from an EMBL/GenBank/DDBJ whole genome shotgun (WGS) entry which is preliminary data.</text>
</comment>
<name>A0A495D300_9PROT</name>
<gene>
    <name evidence="1" type="ORF">C7435_2366</name>
</gene>
<reference evidence="1 2" key="1">
    <citation type="submission" date="2018-10" db="EMBL/GenBank/DDBJ databases">
        <title>Genomic Encyclopedia of Type Strains, Phase IV (KMG-IV): sequencing the most valuable type-strain genomes for metagenomic binning, comparative biology and taxonomic classification.</title>
        <authorList>
            <person name="Goeker M."/>
        </authorList>
    </citation>
    <scope>NUCLEOTIDE SEQUENCE [LARGE SCALE GENOMIC DNA]</scope>
    <source>
        <strain evidence="1 2">DSM 4734</strain>
    </source>
</reference>
<proteinExistence type="predicted"/>
<evidence type="ECO:0000313" key="1">
    <source>
        <dbReference type="EMBL" id="RKQ96114.1"/>
    </source>
</evidence>
<protein>
    <submittedName>
        <fullName evidence="1">Uncharacterized protein</fullName>
    </submittedName>
</protein>
<dbReference type="Proteomes" id="UP000273675">
    <property type="component" value="Unassembled WGS sequence"/>
</dbReference>
<dbReference type="AlphaFoldDB" id="A0A495D300"/>
<organism evidence="1 2">
    <name type="scientific">Maricaulis maris</name>
    <dbReference type="NCBI Taxonomy" id="74318"/>
    <lineage>
        <taxon>Bacteria</taxon>
        <taxon>Pseudomonadati</taxon>
        <taxon>Pseudomonadota</taxon>
        <taxon>Alphaproteobacteria</taxon>
        <taxon>Maricaulales</taxon>
        <taxon>Maricaulaceae</taxon>
        <taxon>Maricaulis</taxon>
    </lineage>
</organism>
<sequence>MSRIRETVRSDLRNIVKGGATSRILDLHSIARRYGEYDAHADNPFFLHGRLNRCFIVKHTVRAHERPYVMSNQPVVTKVLVPLAHDDLALGGHAVFVEEIGFAGKMRTLFERKDEPHLLDLDLIRLRELAALPSFDPFLLAERFRDHVRPIDDCYFNITDAEVERMEQSVAKQIVSVVALAFGEEDGGRDDERAMRFTRQLLSGDLDGRMQALRKSLDMTEIEFKSGIFGWKGVLYYRWCMSEALSALKSFITQLKAVSIVGASDHEYNELQHMRRSIIEETRHRWKNLTSVMDEYEHVFGRFCRGEDVNGFRNFLLKAPTLFYDVGSDLSAVSHVPGYWSYWAKQNSKGFLQAREAMMLFSDFIASVTRFSPGSATRIDDARRRTRSPIPHPVVQAIGVA</sequence>
<dbReference type="RefSeq" id="WP_121211692.1">
    <property type="nucleotide sequence ID" value="NZ_RBIM01000005.1"/>
</dbReference>
<evidence type="ECO:0000313" key="2">
    <source>
        <dbReference type="Proteomes" id="UP000273675"/>
    </source>
</evidence>